<dbReference type="FunFam" id="1.10.630.10:FF:000036">
    <property type="entry name" value="CYtochrome P450 family"/>
    <property type="match status" value="1"/>
</dbReference>
<protein>
    <recommendedName>
        <fullName evidence="10">Cytochrome P450</fullName>
    </recommendedName>
</protein>
<organism evidence="8 9">
    <name type="scientific">Ladona fulva</name>
    <name type="common">Scarce chaser dragonfly</name>
    <name type="synonym">Libellula fulva</name>
    <dbReference type="NCBI Taxonomy" id="123851"/>
    <lineage>
        <taxon>Eukaryota</taxon>
        <taxon>Metazoa</taxon>
        <taxon>Ecdysozoa</taxon>
        <taxon>Arthropoda</taxon>
        <taxon>Hexapoda</taxon>
        <taxon>Insecta</taxon>
        <taxon>Pterygota</taxon>
        <taxon>Palaeoptera</taxon>
        <taxon>Odonata</taxon>
        <taxon>Epiprocta</taxon>
        <taxon>Anisoptera</taxon>
        <taxon>Libelluloidea</taxon>
        <taxon>Libellulidae</taxon>
        <taxon>Ladona</taxon>
    </lineage>
</organism>
<evidence type="ECO:0000256" key="7">
    <source>
        <dbReference type="ARBA" id="ARBA00023033"/>
    </source>
</evidence>
<evidence type="ECO:0000256" key="3">
    <source>
        <dbReference type="ARBA" id="ARBA00022617"/>
    </source>
</evidence>
<dbReference type="GO" id="GO:0020037">
    <property type="term" value="F:heme binding"/>
    <property type="evidence" value="ECO:0007669"/>
    <property type="project" value="InterPro"/>
</dbReference>
<dbReference type="SUPFAM" id="SSF48264">
    <property type="entry name" value="Cytochrome P450"/>
    <property type="match status" value="1"/>
</dbReference>
<dbReference type="InterPro" id="IPR001128">
    <property type="entry name" value="Cyt_P450"/>
</dbReference>
<dbReference type="EMBL" id="KZ308173">
    <property type="protein sequence ID" value="KAG8223776.1"/>
    <property type="molecule type" value="Genomic_DNA"/>
</dbReference>
<dbReference type="Pfam" id="PF00067">
    <property type="entry name" value="p450"/>
    <property type="match status" value="1"/>
</dbReference>
<keyword evidence="5" id="KW-0560">Oxidoreductase</keyword>
<reference evidence="8" key="2">
    <citation type="submission" date="2017-10" db="EMBL/GenBank/DDBJ databases">
        <title>Ladona fulva Genome sequencing and assembly.</title>
        <authorList>
            <person name="Murali S."/>
            <person name="Richards S."/>
            <person name="Bandaranaike D."/>
            <person name="Bellair M."/>
            <person name="Blankenburg K."/>
            <person name="Chao H."/>
            <person name="Dinh H."/>
            <person name="Doddapaneni H."/>
            <person name="Dugan-Rocha S."/>
            <person name="Elkadiri S."/>
            <person name="Gnanaolivu R."/>
            <person name="Hernandez B."/>
            <person name="Skinner E."/>
            <person name="Javaid M."/>
            <person name="Lee S."/>
            <person name="Li M."/>
            <person name="Ming W."/>
            <person name="Munidasa M."/>
            <person name="Muniz J."/>
            <person name="Nguyen L."/>
            <person name="Hughes D."/>
            <person name="Osuji N."/>
            <person name="Pu L.-L."/>
            <person name="Puazo M."/>
            <person name="Qu C."/>
            <person name="Quiroz J."/>
            <person name="Raj R."/>
            <person name="Weissenberger G."/>
            <person name="Xin Y."/>
            <person name="Zou X."/>
            <person name="Han Y."/>
            <person name="Worley K."/>
            <person name="Muzny D."/>
            <person name="Gibbs R."/>
        </authorList>
    </citation>
    <scope>NUCLEOTIDE SEQUENCE</scope>
    <source>
        <strain evidence="8">Sampled in the wild</strain>
    </source>
</reference>
<keyword evidence="9" id="KW-1185">Reference proteome</keyword>
<dbReference type="GO" id="GO:0005506">
    <property type="term" value="F:iron ion binding"/>
    <property type="evidence" value="ECO:0007669"/>
    <property type="project" value="InterPro"/>
</dbReference>
<comment type="cofactor">
    <cofactor evidence="1">
        <name>heme</name>
        <dbReference type="ChEBI" id="CHEBI:30413"/>
    </cofactor>
</comment>
<accession>A0A8K0NVS3</accession>
<dbReference type="PANTHER" id="PTHR24300:SF376">
    <property type="entry name" value="CYTOCHROME P450 15A1"/>
    <property type="match status" value="1"/>
</dbReference>
<dbReference type="Proteomes" id="UP000792457">
    <property type="component" value="Unassembled WGS sequence"/>
</dbReference>
<evidence type="ECO:0008006" key="10">
    <source>
        <dbReference type="Google" id="ProtNLM"/>
    </source>
</evidence>
<dbReference type="GO" id="GO:0006805">
    <property type="term" value="P:xenobiotic metabolic process"/>
    <property type="evidence" value="ECO:0007669"/>
    <property type="project" value="TreeGrafter"/>
</dbReference>
<name>A0A8K0NVS3_LADFU</name>
<evidence type="ECO:0000256" key="5">
    <source>
        <dbReference type="ARBA" id="ARBA00023002"/>
    </source>
</evidence>
<dbReference type="OrthoDB" id="1055148at2759"/>
<dbReference type="GO" id="GO:0005737">
    <property type="term" value="C:cytoplasm"/>
    <property type="evidence" value="ECO:0007669"/>
    <property type="project" value="TreeGrafter"/>
</dbReference>
<evidence type="ECO:0000256" key="4">
    <source>
        <dbReference type="ARBA" id="ARBA00022723"/>
    </source>
</evidence>
<comment type="similarity">
    <text evidence="2">Belongs to the cytochrome P450 family.</text>
</comment>
<evidence type="ECO:0000256" key="1">
    <source>
        <dbReference type="ARBA" id="ARBA00001971"/>
    </source>
</evidence>
<dbReference type="InterPro" id="IPR036396">
    <property type="entry name" value="Cyt_P450_sf"/>
</dbReference>
<dbReference type="PRINTS" id="PR00385">
    <property type="entry name" value="P450"/>
</dbReference>
<reference evidence="8" key="1">
    <citation type="submission" date="2013-04" db="EMBL/GenBank/DDBJ databases">
        <authorList>
            <person name="Qu J."/>
            <person name="Murali S.C."/>
            <person name="Bandaranaike D."/>
            <person name="Bellair M."/>
            <person name="Blankenburg K."/>
            <person name="Chao H."/>
            <person name="Dinh H."/>
            <person name="Doddapaneni H."/>
            <person name="Downs B."/>
            <person name="Dugan-Rocha S."/>
            <person name="Elkadiri S."/>
            <person name="Gnanaolivu R.D."/>
            <person name="Hernandez B."/>
            <person name="Javaid M."/>
            <person name="Jayaseelan J.C."/>
            <person name="Lee S."/>
            <person name="Li M."/>
            <person name="Ming W."/>
            <person name="Munidasa M."/>
            <person name="Muniz J."/>
            <person name="Nguyen L."/>
            <person name="Ongeri F."/>
            <person name="Osuji N."/>
            <person name="Pu L.-L."/>
            <person name="Puazo M."/>
            <person name="Qu C."/>
            <person name="Quiroz J."/>
            <person name="Raj R."/>
            <person name="Weissenberger G."/>
            <person name="Xin Y."/>
            <person name="Zou X."/>
            <person name="Han Y."/>
            <person name="Richards S."/>
            <person name="Worley K."/>
            <person name="Muzny D."/>
            <person name="Gibbs R."/>
        </authorList>
    </citation>
    <scope>NUCLEOTIDE SEQUENCE</scope>
    <source>
        <strain evidence="8">Sampled in the wild</strain>
    </source>
</reference>
<dbReference type="PRINTS" id="PR00463">
    <property type="entry name" value="EP450I"/>
</dbReference>
<dbReference type="PANTHER" id="PTHR24300">
    <property type="entry name" value="CYTOCHROME P450 508A4-RELATED"/>
    <property type="match status" value="1"/>
</dbReference>
<keyword evidence="7" id="KW-0503">Monooxygenase</keyword>
<evidence type="ECO:0000313" key="9">
    <source>
        <dbReference type="Proteomes" id="UP000792457"/>
    </source>
</evidence>
<evidence type="ECO:0000256" key="6">
    <source>
        <dbReference type="ARBA" id="ARBA00023004"/>
    </source>
</evidence>
<sequence>MTSELLRRRRLVEKIYHKQDDTRGPGKWPLLGSKLEMMTWGKTTAVSAMNEAAHRYGDVVGLFTGDVPIILVSGLEAIKEVSSRDDFSGRPISIVQTDIDKGSHGLIMAQGEKWKEQRRFTLRNLKDLGFGKRSLEGIAHEEIEEVFEEIEKLSGGHKTGWKTPVLVQDILGAAGINVLWHIIAGKRYSHNDPYLKNLMDNVKKLLKVSEIDGGVVATFPLLCKWFPFLTKLGEALKLRDTLHEFIQEEIRKHRESLDPENPRDFIDIYITEVDQQKENKLSTFEDKQLVFLCVDLFMAGSDTTFNTLTFAILYMILYPEKQQKVQEELDRVVGKDRLPSLEDRPNLPYVEATLSEILRQSSVAPLSVPHATLYGEKDAELQGYFIPKNSALLLNLYKVHHDPKIWGDPQNFRPERFLDENGKFVKHEALIPFGLGD</sequence>
<evidence type="ECO:0000256" key="2">
    <source>
        <dbReference type="ARBA" id="ARBA00010617"/>
    </source>
</evidence>
<dbReference type="InterPro" id="IPR002401">
    <property type="entry name" value="Cyt_P450_E_grp-I"/>
</dbReference>
<keyword evidence="3" id="KW-0349">Heme</keyword>
<dbReference type="InterPro" id="IPR050182">
    <property type="entry name" value="Cytochrome_P450_fam2"/>
</dbReference>
<evidence type="ECO:0000313" key="8">
    <source>
        <dbReference type="EMBL" id="KAG8223776.1"/>
    </source>
</evidence>
<dbReference type="GO" id="GO:0016712">
    <property type="term" value="F:oxidoreductase activity, acting on paired donors, with incorporation or reduction of molecular oxygen, reduced flavin or flavoprotein as one donor, and incorporation of one atom of oxygen"/>
    <property type="evidence" value="ECO:0007669"/>
    <property type="project" value="TreeGrafter"/>
</dbReference>
<proteinExistence type="inferred from homology"/>
<dbReference type="AlphaFoldDB" id="A0A8K0NVS3"/>
<dbReference type="GO" id="GO:0008395">
    <property type="term" value="F:steroid hydroxylase activity"/>
    <property type="evidence" value="ECO:0007669"/>
    <property type="project" value="TreeGrafter"/>
</dbReference>
<keyword evidence="4" id="KW-0479">Metal-binding</keyword>
<keyword evidence="6" id="KW-0408">Iron</keyword>
<comment type="caution">
    <text evidence="8">The sequence shown here is derived from an EMBL/GenBank/DDBJ whole genome shotgun (WGS) entry which is preliminary data.</text>
</comment>
<gene>
    <name evidence="8" type="ORF">J437_LFUL001496</name>
</gene>
<dbReference type="Gene3D" id="1.10.630.10">
    <property type="entry name" value="Cytochrome P450"/>
    <property type="match status" value="1"/>
</dbReference>
<dbReference type="GO" id="GO:0006082">
    <property type="term" value="P:organic acid metabolic process"/>
    <property type="evidence" value="ECO:0007669"/>
    <property type="project" value="TreeGrafter"/>
</dbReference>